<protein>
    <submittedName>
        <fullName evidence="2">Uncharacterized protein</fullName>
    </submittedName>
</protein>
<dbReference type="Proteomes" id="UP001597541">
    <property type="component" value="Unassembled WGS sequence"/>
</dbReference>
<dbReference type="RefSeq" id="WP_377607238.1">
    <property type="nucleotide sequence ID" value="NZ_JBHUME010000019.1"/>
</dbReference>
<organism evidence="2 3">
    <name type="scientific">Paenibacillus gansuensis</name>
    <dbReference type="NCBI Taxonomy" id="306542"/>
    <lineage>
        <taxon>Bacteria</taxon>
        <taxon>Bacillati</taxon>
        <taxon>Bacillota</taxon>
        <taxon>Bacilli</taxon>
        <taxon>Bacillales</taxon>
        <taxon>Paenibacillaceae</taxon>
        <taxon>Paenibacillus</taxon>
    </lineage>
</organism>
<keyword evidence="1" id="KW-0472">Membrane</keyword>
<dbReference type="EMBL" id="JBHUME010000019">
    <property type="protein sequence ID" value="MFD2615395.1"/>
    <property type="molecule type" value="Genomic_DNA"/>
</dbReference>
<keyword evidence="1" id="KW-0812">Transmembrane</keyword>
<keyword evidence="3" id="KW-1185">Reference proteome</keyword>
<accession>A0ABW5PLP5</accession>
<evidence type="ECO:0000313" key="3">
    <source>
        <dbReference type="Proteomes" id="UP001597541"/>
    </source>
</evidence>
<feature type="transmembrane region" description="Helical" evidence="1">
    <location>
        <begin position="26"/>
        <end position="44"/>
    </location>
</feature>
<evidence type="ECO:0000256" key="1">
    <source>
        <dbReference type="SAM" id="Phobius"/>
    </source>
</evidence>
<proteinExistence type="predicted"/>
<comment type="caution">
    <text evidence="2">The sequence shown here is derived from an EMBL/GenBank/DDBJ whole genome shotgun (WGS) entry which is preliminary data.</text>
</comment>
<feature type="transmembrane region" description="Helical" evidence="1">
    <location>
        <begin position="51"/>
        <end position="76"/>
    </location>
</feature>
<keyword evidence="1" id="KW-1133">Transmembrane helix</keyword>
<gene>
    <name evidence="2" type="ORF">ACFSUF_23610</name>
</gene>
<reference evidence="3" key="1">
    <citation type="journal article" date="2019" name="Int. J. Syst. Evol. Microbiol.">
        <title>The Global Catalogue of Microorganisms (GCM) 10K type strain sequencing project: providing services to taxonomists for standard genome sequencing and annotation.</title>
        <authorList>
            <consortium name="The Broad Institute Genomics Platform"/>
            <consortium name="The Broad Institute Genome Sequencing Center for Infectious Disease"/>
            <person name="Wu L."/>
            <person name="Ma J."/>
        </authorList>
    </citation>
    <scope>NUCLEOTIDE SEQUENCE [LARGE SCALE GENOMIC DNA]</scope>
    <source>
        <strain evidence="3">KCTC 3950</strain>
    </source>
</reference>
<evidence type="ECO:0000313" key="2">
    <source>
        <dbReference type="EMBL" id="MFD2615395.1"/>
    </source>
</evidence>
<name>A0ABW5PLP5_9BACL</name>
<sequence>MEDRTTAVNQAAGKDNGQHFSKATEIIAWVLLGIGFILFALYVSDFRDSNLGLMVAIGFVIAGMQVYGIGTFVHLLSNKTSKSD</sequence>